<dbReference type="EMBL" id="SRLO01000348">
    <property type="protein sequence ID" value="TNN59773.1"/>
    <property type="molecule type" value="Genomic_DNA"/>
</dbReference>
<reference evidence="2 3" key="1">
    <citation type="submission" date="2019-03" db="EMBL/GenBank/DDBJ databases">
        <title>First draft genome of Liparis tanakae, snailfish: a comprehensive survey of snailfish specific genes.</title>
        <authorList>
            <person name="Kim W."/>
            <person name="Song I."/>
            <person name="Jeong J.-H."/>
            <person name="Kim D."/>
            <person name="Kim S."/>
            <person name="Ryu S."/>
            <person name="Song J.Y."/>
            <person name="Lee S.K."/>
        </authorList>
    </citation>
    <scope>NUCLEOTIDE SEQUENCE [LARGE SCALE GENOMIC DNA]</scope>
    <source>
        <tissue evidence="2">Muscle</tissue>
    </source>
</reference>
<evidence type="ECO:0000313" key="3">
    <source>
        <dbReference type="Proteomes" id="UP000314294"/>
    </source>
</evidence>
<dbReference type="Proteomes" id="UP000314294">
    <property type="component" value="Unassembled WGS sequence"/>
</dbReference>
<feature type="region of interest" description="Disordered" evidence="1">
    <location>
        <begin position="42"/>
        <end position="62"/>
    </location>
</feature>
<name>A0A4Z2H3U9_9TELE</name>
<comment type="caution">
    <text evidence="2">The sequence shown here is derived from an EMBL/GenBank/DDBJ whole genome shotgun (WGS) entry which is preliminary data.</text>
</comment>
<keyword evidence="3" id="KW-1185">Reference proteome</keyword>
<protein>
    <submittedName>
        <fullName evidence="2">Uncharacterized protein</fullName>
    </submittedName>
</protein>
<evidence type="ECO:0000256" key="1">
    <source>
        <dbReference type="SAM" id="MobiDB-lite"/>
    </source>
</evidence>
<accession>A0A4Z2H3U9</accession>
<dbReference type="AlphaFoldDB" id="A0A4Z2H3U9"/>
<organism evidence="2 3">
    <name type="scientific">Liparis tanakae</name>
    <name type="common">Tanaka's snailfish</name>
    <dbReference type="NCBI Taxonomy" id="230148"/>
    <lineage>
        <taxon>Eukaryota</taxon>
        <taxon>Metazoa</taxon>
        <taxon>Chordata</taxon>
        <taxon>Craniata</taxon>
        <taxon>Vertebrata</taxon>
        <taxon>Euteleostomi</taxon>
        <taxon>Actinopterygii</taxon>
        <taxon>Neopterygii</taxon>
        <taxon>Teleostei</taxon>
        <taxon>Neoteleostei</taxon>
        <taxon>Acanthomorphata</taxon>
        <taxon>Eupercaria</taxon>
        <taxon>Perciformes</taxon>
        <taxon>Cottioidei</taxon>
        <taxon>Cottales</taxon>
        <taxon>Liparidae</taxon>
        <taxon>Liparis</taxon>
    </lineage>
</organism>
<evidence type="ECO:0000313" key="2">
    <source>
        <dbReference type="EMBL" id="TNN59773.1"/>
    </source>
</evidence>
<gene>
    <name evidence="2" type="ORF">EYF80_029958</name>
</gene>
<proteinExistence type="predicted"/>
<sequence>MFLALRNSAANTATSILKYSVPSAELLELVGEIHLREEERECAPGRNPRYTHSRETNTAGPQLEPVGELTVVFMMPVPWVRMELAM</sequence>